<name>A0A099U0H3_9HELI</name>
<evidence type="ECO:0000256" key="11">
    <source>
        <dbReference type="RuleBase" id="RU003357"/>
    </source>
</evidence>
<dbReference type="InterPro" id="IPR010917">
    <property type="entry name" value="TonB_rcpt_CS"/>
</dbReference>
<proteinExistence type="inferred from homology"/>
<dbReference type="PROSITE" id="PS01156">
    <property type="entry name" value="TONB_DEPENDENT_REC_2"/>
    <property type="match status" value="1"/>
</dbReference>
<keyword evidence="5" id="KW-0732">Signal</keyword>
<dbReference type="Proteomes" id="UP000255139">
    <property type="component" value="Unassembled WGS sequence"/>
</dbReference>
<reference evidence="14 15" key="1">
    <citation type="submission" date="2018-06" db="EMBL/GenBank/DDBJ databases">
        <authorList>
            <consortium name="Pathogen Informatics"/>
            <person name="Doyle S."/>
        </authorList>
    </citation>
    <scope>NUCLEOTIDE SEQUENCE [LARGE SCALE GENOMIC DNA]</scope>
    <source>
        <strain evidence="14 15">NCTC12714</strain>
    </source>
</reference>
<dbReference type="PANTHER" id="PTHR30069:SF53">
    <property type="entry name" value="COLICIN I RECEPTOR-RELATED"/>
    <property type="match status" value="1"/>
</dbReference>
<keyword evidence="2 10" id="KW-0813">Transport</keyword>
<comment type="similarity">
    <text evidence="10 11">Belongs to the TonB-dependent receptor family.</text>
</comment>
<dbReference type="RefSeq" id="WP_034557896.1">
    <property type="nucleotide sequence ID" value="NZ_FZML01000051.1"/>
</dbReference>
<keyword evidence="6" id="KW-0406">Ion transport</keyword>
<dbReference type="Pfam" id="PF00593">
    <property type="entry name" value="TonB_dep_Rec_b-barrel"/>
    <property type="match status" value="1"/>
</dbReference>
<dbReference type="EMBL" id="UGJE01000002">
    <property type="protein sequence ID" value="STQ87061.1"/>
    <property type="molecule type" value="Genomic_DNA"/>
</dbReference>
<keyword evidence="9 10" id="KW-0998">Cell outer membrane</keyword>
<dbReference type="PANTHER" id="PTHR30069">
    <property type="entry name" value="TONB-DEPENDENT OUTER MEMBRANE RECEPTOR"/>
    <property type="match status" value="1"/>
</dbReference>
<dbReference type="SUPFAM" id="SSF56935">
    <property type="entry name" value="Porins"/>
    <property type="match status" value="1"/>
</dbReference>
<comment type="subcellular location">
    <subcellularLocation>
        <location evidence="1 10">Cell outer membrane</location>
        <topology evidence="1 10">Multi-pass membrane protein</topology>
    </subcellularLocation>
</comment>
<evidence type="ECO:0000256" key="4">
    <source>
        <dbReference type="ARBA" id="ARBA00022692"/>
    </source>
</evidence>
<evidence type="ECO:0000256" key="7">
    <source>
        <dbReference type="ARBA" id="ARBA00023077"/>
    </source>
</evidence>
<dbReference type="InterPro" id="IPR039426">
    <property type="entry name" value="TonB-dep_rcpt-like"/>
</dbReference>
<dbReference type="Pfam" id="PF07715">
    <property type="entry name" value="Plug"/>
    <property type="match status" value="1"/>
</dbReference>
<evidence type="ECO:0000259" key="12">
    <source>
        <dbReference type="Pfam" id="PF00593"/>
    </source>
</evidence>
<keyword evidence="7 11" id="KW-0798">TonB box</keyword>
<feature type="domain" description="TonB-dependent receptor-like beta-barrel" evidence="12">
    <location>
        <begin position="297"/>
        <end position="705"/>
    </location>
</feature>
<dbReference type="InterPro" id="IPR000531">
    <property type="entry name" value="Beta-barrel_TonB"/>
</dbReference>
<evidence type="ECO:0000256" key="9">
    <source>
        <dbReference type="ARBA" id="ARBA00023237"/>
    </source>
</evidence>
<keyword evidence="3 10" id="KW-1134">Transmembrane beta strand</keyword>
<evidence type="ECO:0000256" key="8">
    <source>
        <dbReference type="ARBA" id="ARBA00023136"/>
    </source>
</evidence>
<organism evidence="14 15">
    <name type="scientific">Helicobacter muridarum</name>
    <dbReference type="NCBI Taxonomy" id="216"/>
    <lineage>
        <taxon>Bacteria</taxon>
        <taxon>Pseudomonadati</taxon>
        <taxon>Campylobacterota</taxon>
        <taxon>Epsilonproteobacteria</taxon>
        <taxon>Campylobacterales</taxon>
        <taxon>Helicobacteraceae</taxon>
        <taxon>Helicobacter</taxon>
    </lineage>
</organism>
<keyword evidence="15" id="KW-1185">Reference proteome</keyword>
<dbReference type="GO" id="GO:0009279">
    <property type="term" value="C:cell outer membrane"/>
    <property type="evidence" value="ECO:0007669"/>
    <property type="project" value="UniProtKB-SubCell"/>
</dbReference>
<dbReference type="Gene3D" id="2.170.130.10">
    <property type="entry name" value="TonB-dependent receptor, plug domain"/>
    <property type="match status" value="1"/>
</dbReference>
<dbReference type="InterPro" id="IPR036942">
    <property type="entry name" value="Beta-barrel_TonB_sf"/>
</dbReference>
<feature type="domain" description="TonB-dependent receptor plug" evidence="13">
    <location>
        <begin position="75"/>
        <end position="189"/>
    </location>
</feature>
<dbReference type="InterPro" id="IPR012910">
    <property type="entry name" value="Plug_dom"/>
</dbReference>
<sequence>MQQTLQCYTLLFCFSSMVTYGNMIHSNQEDINNKYAEIDSALQKQTMTSNKDEIQTSYKIEKIVTTAKGTEQLAKDAPASITTITQKDIESKPHKDLAEIVAGIPGVDIGQSMGRGGNVDISIRGMPSNYTLILIDGKRQSVGGSINTFNNGYSQADNNFFPPLNAIERIEVIRGPLSTLYGSDAIGGVINIITKKRIDKFAINVNLETVQNEHRYFGSNYIANIFTTIPIIKNTLGLQLRGRYFYHEPSSITFSGPILTETGDNKNNMTGNNGGKFTLGQIVKGEPDGGIGNPTENDNFDLGARLLWNPDSNNNLYFDAQFARQGFDNSMEQWGPHTSVARKYILMRNNLLLAHNGNYNGWNIQNSLQINQSFNNSRFNSLAKPPTNRDILGRDFIAESKIFTDLPFDNSLSVGVTYWYSFMQDLIGNPSTFAQHNIAIFAEDEWEIFDDFRLTLAIREDYYSRFGFNTSPKVYLVWNILQDWLTIKGGITSGYKAPYLNELVDGPIGLGNQGNRVTVGNPNLKPEISLSAEASILSDNDYLEIGGTYFYTQFYNKIANMNFRATDPECQKAYGQLCALRSNIDRAFIQGIEFFAGMKPILGISFDISYTYIYSKQLTGAMKGYPLENTLSHLFYSKLSWDYKNLNLYLRAEAQGKRFRGLNPNRFPIRNQILGNYYKPFFLVHIGGSYKISRNFKVNFAIYNLFDVNFIDFVHTDFYSKASSKSMQPFFFNRYNVIQEGRRYAISLSMDF</sequence>
<keyword evidence="8 10" id="KW-0472">Membrane</keyword>
<evidence type="ECO:0000256" key="3">
    <source>
        <dbReference type="ARBA" id="ARBA00022452"/>
    </source>
</evidence>
<keyword evidence="4 10" id="KW-0812">Transmembrane</keyword>
<protein>
    <submittedName>
        <fullName evidence="14">Ferric receptor</fullName>
    </submittedName>
</protein>
<evidence type="ECO:0000313" key="15">
    <source>
        <dbReference type="Proteomes" id="UP000255139"/>
    </source>
</evidence>
<keyword evidence="14" id="KW-0675">Receptor</keyword>
<evidence type="ECO:0000313" key="14">
    <source>
        <dbReference type="EMBL" id="STQ87061.1"/>
    </source>
</evidence>
<dbReference type="Gene3D" id="2.40.170.20">
    <property type="entry name" value="TonB-dependent receptor, beta-barrel domain"/>
    <property type="match status" value="1"/>
</dbReference>
<evidence type="ECO:0000259" key="13">
    <source>
        <dbReference type="Pfam" id="PF07715"/>
    </source>
</evidence>
<accession>A0A099U0H3</accession>
<dbReference type="InterPro" id="IPR037066">
    <property type="entry name" value="Plug_dom_sf"/>
</dbReference>
<dbReference type="GO" id="GO:0015344">
    <property type="term" value="F:siderophore uptake transmembrane transporter activity"/>
    <property type="evidence" value="ECO:0007669"/>
    <property type="project" value="TreeGrafter"/>
</dbReference>
<evidence type="ECO:0000256" key="1">
    <source>
        <dbReference type="ARBA" id="ARBA00004571"/>
    </source>
</evidence>
<gene>
    <name evidence="14" type="primary">cfrA_4</name>
    <name evidence="14" type="ORF">NCTC12714_01876</name>
</gene>
<evidence type="ECO:0000256" key="10">
    <source>
        <dbReference type="PROSITE-ProRule" id="PRU01360"/>
    </source>
</evidence>
<dbReference type="AlphaFoldDB" id="A0A099U0H3"/>
<evidence type="ECO:0000256" key="2">
    <source>
        <dbReference type="ARBA" id="ARBA00022448"/>
    </source>
</evidence>
<evidence type="ECO:0000256" key="6">
    <source>
        <dbReference type="ARBA" id="ARBA00023065"/>
    </source>
</evidence>
<evidence type="ECO:0000256" key="5">
    <source>
        <dbReference type="ARBA" id="ARBA00022729"/>
    </source>
</evidence>
<dbReference type="GO" id="GO:0044718">
    <property type="term" value="P:siderophore transmembrane transport"/>
    <property type="evidence" value="ECO:0007669"/>
    <property type="project" value="TreeGrafter"/>
</dbReference>
<dbReference type="CDD" id="cd01347">
    <property type="entry name" value="ligand_gated_channel"/>
    <property type="match status" value="1"/>
</dbReference>
<dbReference type="PROSITE" id="PS52016">
    <property type="entry name" value="TONB_DEPENDENT_REC_3"/>
    <property type="match status" value="1"/>
</dbReference>